<evidence type="ECO:0008006" key="3">
    <source>
        <dbReference type="Google" id="ProtNLM"/>
    </source>
</evidence>
<dbReference type="AlphaFoldDB" id="A0A955L0L3"/>
<reference evidence="1" key="2">
    <citation type="journal article" date="2021" name="Microbiome">
        <title>Successional dynamics and alternative stable states in a saline activated sludge microbial community over 9 years.</title>
        <authorList>
            <person name="Wang Y."/>
            <person name="Ye J."/>
            <person name="Ju F."/>
            <person name="Liu L."/>
            <person name="Boyd J.A."/>
            <person name="Deng Y."/>
            <person name="Parks D.H."/>
            <person name="Jiang X."/>
            <person name="Yin X."/>
            <person name="Woodcroft B.J."/>
            <person name="Tyson G.W."/>
            <person name="Hugenholtz P."/>
            <person name="Polz M.F."/>
            <person name="Zhang T."/>
        </authorList>
    </citation>
    <scope>NUCLEOTIDE SEQUENCE</scope>
    <source>
        <strain evidence="1">HKST-UBA15</strain>
    </source>
</reference>
<dbReference type="Proteomes" id="UP000745577">
    <property type="component" value="Unassembled WGS sequence"/>
</dbReference>
<dbReference type="EMBL" id="JAGQLL010000037">
    <property type="protein sequence ID" value="MCA9380193.1"/>
    <property type="molecule type" value="Genomic_DNA"/>
</dbReference>
<protein>
    <recommendedName>
        <fullName evidence="3">TIGR02391 family protein</fullName>
    </recommendedName>
</protein>
<sequence>MISRKTALKLGEIYSAKFTSSTYSTSNYKRKLEERVYRDIFYDFLFENEYEAWFCNSVKNLFKPREVKEHIAKLHTGETLAIVTPNFNWEDRRRLGQNYLQNLVKDILDYFDSFSHDHFIQNYKDMIQELLGLIELDGYKYKKGLLLLPEEDLMDVDTERNYLKELISEAKLQNQDTILHHLNLSEEHYINSKWDDSISNSRKFFEEVVRQVAKKLSLFKTNKVLDAKISDKAGNCINYIKKKGLLEQKEDNALGSIYVLMSNNGGHPYIAKKDQARLLRNYALTTSQFVLLRLIGYIDEK</sequence>
<reference evidence="1" key="1">
    <citation type="submission" date="2020-04" db="EMBL/GenBank/DDBJ databases">
        <authorList>
            <person name="Zhang T."/>
        </authorList>
    </citation>
    <scope>NUCLEOTIDE SEQUENCE</scope>
    <source>
        <strain evidence="1">HKST-UBA15</strain>
    </source>
</reference>
<gene>
    <name evidence="1" type="ORF">KC675_03375</name>
</gene>
<comment type="caution">
    <text evidence="1">The sequence shown here is derived from an EMBL/GenBank/DDBJ whole genome shotgun (WGS) entry which is preliminary data.</text>
</comment>
<accession>A0A955L0L3</accession>
<organism evidence="1 2">
    <name type="scientific">Candidatus Dojkabacteria bacterium</name>
    <dbReference type="NCBI Taxonomy" id="2099670"/>
    <lineage>
        <taxon>Bacteria</taxon>
        <taxon>Candidatus Dojkabacteria</taxon>
    </lineage>
</organism>
<evidence type="ECO:0000313" key="2">
    <source>
        <dbReference type="Proteomes" id="UP000745577"/>
    </source>
</evidence>
<evidence type="ECO:0000313" key="1">
    <source>
        <dbReference type="EMBL" id="MCA9380193.1"/>
    </source>
</evidence>
<name>A0A955L0L3_9BACT</name>
<proteinExistence type="predicted"/>